<protein>
    <submittedName>
        <fullName evidence="1">Uncharacterized protein</fullName>
    </submittedName>
</protein>
<accession>A0ACC5Z189</accession>
<gene>
    <name evidence="1" type="ORF">PDJAM_G00076130</name>
</gene>
<reference evidence="1" key="1">
    <citation type="submission" date="2020-02" db="EMBL/GenBank/DDBJ databases">
        <title>Genome sequencing of the panga catfish, Pangasius djambal.</title>
        <authorList>
            <person name="Wen M."/>
            <person name="Zahm M."/>
            <person name="Roques C."/>
            <person name="Cabau C."/>
            <person name="Klopp C."/>
            <person name="Donnadieu C."/>
            <person name="Jouanno E."/>
            <person name="Avarre J.-C."/>
            <person name="Campet M."/>
            <person name="Ha T."/>
            <person name="Dugue R."/>
            <person name="Lampietro C."/>
            <person name="Louis A."/>
            <person name="Herpin A."/>
            <person name="Echchiki A."/>
            <person name="Berthelot C."/>
            <person name="Parey E."/>
            <person name="Roest-Crollius H."/>
            <person name="Braasch I."/>
            <person name="Postlethwait J.H."/>
            <person name="Bobe J."/>
            <person name="Montfort J."/>
            <person name="Bouchez O."/>
            <person name="Begum T."/>
            <person name="Schartl M."/>
            <person name="Gustiano R."/>
            <person name="Guiguen Y."/>
        </authorList>
    </citation>
    <scope>NUCLEOTIDE SEQUENCE</scope>
    <source>
        <strain evidence="1">Pdj_M5554</strain>
    </source>
</reference>
<sequence>MKVHKVSARSKHEHRNATKRHMKNKWRTHGKKIRHADPSGHSPKPSTAKMENELVNRQKPKVKRLQKAYVKAATVTSEDGCLSQAKGKAVSAPFPHVHTNGGTELETGSDSEDSQDWRSYAKSVLQNGLEEEGGEGNSVANQLEEEEVFEYHTQYDRSQNHTVLVLKQGQSLCFRGKCLLTCLSGRVEVLGFTIEQGQQPYPLFSPSSHCPLTIRAMADCTASAKSRKESRLEAKAIVRKYLLTEPRKRLLSEVDADSCVVLLQPLDTSLTRFFGSFSELSHLFGLSSSLCFRGKCLLTCLSGRVEVLGFTIEQGQQPYPLFSPSSHCPLTIRAMADCTASAKSRKESRLEAKAIVRKYLLTEPRKRLLSEVDADSCVVLLQPLDTSLTRFFGSFSELGHLFGLSSKELRSQAAAYNPALSAVGVTALKGSCARGLVASDSYKEALSSLLSAWEGDFDRCPIILVCGAKNSGKSTFNRHLINSLLNHTASVEYLECDLGQTEFTPPGCLSLITVTEPLLGPPFTHQREPEHMVYYGQADCQSDLDRYLDSLKSLWRQYSGENPVIINTMGWVKGHGFQVLVDLIRFFSVTHVVQLSYGDTPQCHTLTPDFLRSAHGWHTHPPAQSALAEEPANQLTARGHLLLSVHSEFEGAGISGEMRHQRSNELRDLALLGYFSQLQSAEPGPIRPLHCFTPYQVPHSAIALGVTHCDVAPNHILYAANASLVALCCLSEKVAGRGGPVLLSQTPICQCVGLGVLRGVDMARGLYFLVTPVPPVTLRQVNCLLLGEITLPKILLTVQHGFETELPYVTADYSFEITGAGKVHVFKGLTRSCFVKAKTNN</sequence>
<keyword evidence="2" id="KW-1185">Reference proteome</keyword>
<name>A0ACC5Z189_9TELE</name>
<proteinExistence type="predicted"/>
<comment type="caution">
    <text evidence="1">The sequence shown here is derived from an EMBL/GenBank/DDBJ whole genome shotgun (WGS) entry which is preliminary data.</text>
</comment>
<evidence type="ECO:0000313" key="2">
    <source>
        <dbReference type="Proteomes" id="UP000830395"/>
    </source>
</evidence>
<dbReference type="EMBL" id="CM040990">
    <property type="protein sequence ID" value="MCJ8741910.1"/>
    <property type="molecule type" value="Genomic_DNA"/>
</dbReference>
<evidence type="ECO:0000313" key="1">
    <source>
        <dbReference type="EMBL" id="MCJ8741910.1"/>
    </source>
</evidence>
<organism evidence="1 2">
    <name type="scientific">Pangasius djambal</name>
    <dbReference type="NCBI Taxonomy" id="1691987"/>
    <lineage>
        <taxon>Eukaryota</taxon>
        <taxon>Metazoa</taxon>
        <taxon>Chordata</taxon>
        <taxon>Craniata</taxon>
        <taxon>Vertebrata</taxon>
        <taxon>Euteleostomi</taxon>
        <taxon>Actinopterygii</taxon>
        <taxon>Neopterygii</taxon>
        <taxon>Teleostei</taxon>
        <taxon>Ostariophysi</taxon>
        <taxon>Siluriformes</taxon>
        <taxon>Pangasiidae</taxon>
        <taxon>Pangasius</taxon>
    </lineage>
</organism>
<dbReference type="Proteomes" id="UP000830395">
    <property type="component" value="Chromosome 16"/>
</dbReference>